<name>A0A3B0B4Q1_9BACL</name>
<reference evidence="1 2" key="1">
    <citation type="journal article" date="2007" name="Int. J. Syst. Evol. Microbiol.">
        <title>Paenibacillus ginsengarvi sp. nov., isolated from soil from ginseng cultivation.</title>
        <authorList>
            <person name="Yoon M.H."/>
            <person name="Ten L.N."/>
            <person name="Im W.T."/>
        </authorList>
    </citation>
    <scope>NUCLEOTIDE SEQUENCE [LARGE SCALE GENOMIC DNA]</scope>
    <source>
        <strain evidence="1 2">KCTC 13059</strain>
    </source>
</reference>
<dbReference type="EMBL" id="RBAH01000035">
    <property type="protein sequence ID" value="RKN66026.1"/>
    <property type="molecule type" value="Genomic_DNA"/>
</dbReference>
<protein>
    <submittedName>
        <fullName evidence="1">DUF3006 domain-containing protein</fullName>
    </submittedName>
</protein>
<dbReference type="InterPro" id="IPR021377">
    <property type="entry name" value="DUF3006"/>
</dbReference>
<dbReference type="OrthoDB" id="164847at2"/>
<gene>
    <name evidence="1" type="ORF">D7M11_31620</name>
</gene>
<proteinExistence type="predicted"/>
<organism evidence="1 2">
    <name type="scientific">Paenibacillus ginsengarvi</name>
    <dbReference type="NCBI Taxonomy" id="400777"/>
    <lineage>
        <taxon>Bacteria</taxon>
        <taxon>Bacillati</taxon>
        <taxon>Bacillota</taxon>
        <taxon>Bacilli</taxon>
        <taxon>Bacillales</taxon>
        <taxon>Paenibacillaceae</taxon>
        <taxon>Paenibacillus</taxon>
    </lineage>
</organism>
<comment type="caution">
    <text evidence="1">The sequence shown here is derived from an EMBL/GenBank/DDBJ whole genome shotgun (WGS) entry which is preliminary data.</text>
</comment>
<evidence type="ECO:0000313" key="2">
    <source>
        <dbReference type="Proteomes" id="UP000282311"/>
    </source>
</evidence>
<dbReference type="RefSeq" id="WP_120751280.1">
    <property type="nucleotide sequence ID" value="NZ_RBAH01000035.1"/>
</dbReference>
<dbReference type="Proteomes" id="UP000282311">
    <property type="component" value="Unassembled WGS sequence"/>
</dbReference>
<evidence type="ECO:0000313" key="1">
    <source>
        <dbReference type="EMBL" id="RKN66026.1"/>
    </source>
</evidence>
<sequence length="70" mass="7953">MKGIVERFEGSYAVIEIAGKAQDVPRSAVSFDVKVGDCVILHKGIWVVDREATKKRTLYMKKLIEDVWND</sequence>
<keyword evidence="2" id="KW-1185">Reference proteome</keyword>
<dbReference type="Pfam" id="PF11213">
    <property type="entry name" value="DUF3006"/>
    <property type="match status" value="1"/>
</dbReference>
<accession>A0A3B0B4Q1</accession>
<dbReference type="AlphaFoldDB" id="A0A3B0B4Q1"/>